<evidence type="ECO:0000256" key="1">
    <source>
        <dbReference type="SAM" id="MobiDB-lite"/>
    </source>
</evidence>
<dbReference type="RefSeq" id="WP_152727428.1">
    <property type="nucleotide sequence ID" value="NZ_JAABOZ010000001.1"/>
</dbReference>
<feature type="region of interest" description="Disordered" evidence="1">
    <location>
        <begin position="122"/>
        <end position="143"/>
    </location>
</feature>
<feature type="compositionally biased region" description="Low complexity" evidence="1">
    <location>
        <begin position="130"/>
        <end position="143"/>
    </location>
</feature>
<evidence type="ECO:0000313" key="2">
    <source>
        <dbReference type="EMBL" id="NEL55526.1"/>
    </source>
</evidence>
<protein>
    <submittedName>
        <fullName evidence="2">Uncharacterized protein</fullName>
    </submittedName>
</protein>
<name>A0A7K3WGN3_9ACTN</name>
<accession>A0A7K3WGN3</accession>
<dbReference type="AlphaFoldDB" id="A0A7K3WGN3"/>
<keyword evidence="3" id="KW-1185">Reference proteome</keyword>
<comment type="caution">
    <text evidence="2">The sequence shown here is derived from an EMBL/GenBank/DDBJ whole genome shotgun (WGS) entry which is preliminary data.</text>
</comment>
<proteinExistence type="predicted"/>
<reference evidence="2 3" key="1">
    <citation type="submission" date="2020-02" db="EMBL/GenBank/DDBJ databases">
        <title>The whole genome sequence of CPCC 205119.</title>
        <authorList>
            <person name="Jiang Z."/>
        </authorList>
    </citation>
    <scope>NUCLEOTIDE SEQUENCE [LARGE SCALE GENOMIC DNA]</scope>
    <source>
        <strain evidence="2 3">CPCC 205119</strain>
    </source>
</reference>
<evidence type="ECO:0000313" key="3">
    <source>
        <dbReference type="Proteomes" id="UP000470470"/>
    </source>
</evidence>
<sequence>MTITPEELDEELTLVSAATRFDYLRRRNEAATPVPDAPSSDDFWSAFPDVTFDEDEALELLALGEVIARKAADGRQVAVEAALQAGASWDDVATALDLPVVEVMTEHGEWLSGQELAAAELVPSEDAAEETAPAAGTAEGTAA</sequence>
<dbReference type="EMBL" id="JAAGWK010000023">
    <property type="protein sequence ID" value="NEL55526.1"/>
    <property type="molecule type" value="Genomic_DNA"/>
</dbReference>
<dbReference type="Proteomes" id="UP000470470">
    <property type="component" value="Unassembled WGS sequence"/>
</dbReference>
<organism evidence="2 3">
    <name type="scientific">Goekera deserti</name>
    <dbReference type="NCBI Taxonomy" id="2497753"/>
    <lineage>
        <taxon>Bacteria</taxon>
        <taxon>Bacillati</taxon>
        <taxon>Actinomycetota</taxon>
        <taxon>Actinomycetes</taxon>
        <taxon>Geodermatophilales</taxon>
        <taxon>Geodermatophilaceae</taxon>
        <taxon>Goekera</taxon>
    </lineage>
</organism>
<gene>
    <name evidence="2" type="ORF">G1H19_16180</name>
</gene>